<dbReference type="GO" id="GO:0006508">
    <property type="term" value="P:proteolysis"/>
    <property type="evidence" value="ECO:0007669"/>
    <property type="project" value="UniProtKB-KW"/>
</dbReference>
<dbReference type="EMBL" id="JAXLQG010000024">
    <property type="protein sequence ID" value="KAK5528963.1"/>
    <property type="molecule type" value="Genomic_DNA"/>
</dbReference>
<organism evidence="12 13">
    <name type="scientific">Vermiconidia calcicola</name>
    <dbReference type="NCBI Taxonomy" id="1690605"/>
    <lineage>
        <taxon>Eukaryota</taxon>
        <taxon>Fungi</taxon>
        <taxon>Dikarya</taxon>
        <taxon>Ascomycota</taxon>
        <taxon>Pezizomycotina</taxon>
        <taxon>Dothideomycetes</taxon>
        <taxon>Dothideomycetidae</taxon>
        <taxon>Mycosphaerellales</taxon>
        <taxon>Extremaceae</taxon>
        <taxon>Vermiconidia</taxon>
    </lineage>
</organism>
<evidence type="ECO:0000313" key="12">
    <source>
        <dbReference type="EMBL" id="KAK5528963.1"/>
    </source>
</evidence>
<keyword evidence="4 9" id="KW-0645">Protease</keyword>
<accession>A0AAV9PSY8</accession>
<proteinExistence type="inferred from homology"/>
<dbReference type="PANTHER" id="PTHR10363:SF2">
    <property type="entry name" value="BLEOMYCIN HYDROLASE"/>
    <property type="match status" value="1"/>
</dbReference>
<comment type="function">
    <text evidence="9">Has aminopeptidase activity, shortening substrate peptides sequentially by 1 amino acid. Has bleomycin hydrolase activity, which can protect the cell from the toxic effects of bleomycin. Has homocysteine-thiolactonase activity, protecting the cell against homocysteine toxicity.</text>
</comment>
<dbReference type="EC" id="3.4.22.40" evidence="2 9"/>
<comment type="caution">
    <text evidence="12">The sequence shown here is derived from an EMBL/GenBank/DDBJ whole genome shotgun (WGS) entry which is preliminary data.</text>
</comment>
<gene>
    <name evidence="12" type="primary">LAP3</name>
    <name evidence="12" type="ORF">LTR25_010148</name>
</gene>
<evidence type="ECO:0000256" key="2">
    <source>
        <dbReference type="ARBA" id="ARBA00012465"/>
    </source>
</evidence>
<dbReference type="InterPro" id="IPR004134">
    <property type="entry name" value="Peptidase_C1B"/>
</dbReference>
<evidence type="ECO:0000256" key="6">
    <source>
        <dbReference type="ARBA" id="ARBA00022807"/>
    </source>
</evidence>
<dbReference type="GO" id="GO:0009636">
    <property type="term" value="P:response to toxic substance"/>
    <property type="evidence" value="ECO:0007669"/>
    <property type="project" value="TreeGrafter"/>
</dbReference>
<evidence type="ECO:0000256" key="5">
    <source>
        <dbReference type="ARBA" id="ARBA00022801"/>
    </source>
</evidence>
<comment type="subunit">
    <text evidence="8">Homohexamer. Binds to nucleic acids. Binds single-stranded DNA and RNA with higher affinity than double-stranded DNA.</text>
</comment>
<evidence type="ECO:0000256" key="9">
    <source>
        <dbReference type="PIRNR" id="PIRNR005700"/>
    </source>
</evidence>
<comment type="function">
    <text evidence="7">The normal physiological role of the enzyme is unknown, but it is not essential for the viability of yeast cells. Has aminopeptidase activity, shortening substrate peptides sequentially by 1 amino acid. Has bleomycin hydrolase activity, which can protect the cell from the toxic effects of bleomycin. Has homocysteine-thiolactonase activity, protecting the cell against homocysteine toxicity. Acts as a repressor in the GAL4 regulatory system, but this does not require either the peptidase or nucleic acid-binding activities.</text>
</comment>
<dbReference type="GO" id="GO:0070005">
    <property type="term" value="F:cysteine-type aminopeptidase activity"/>
    <property type="evidence" value="ECO:0007669"/>
    <property type="project" value="InterPro"/>
</dbReference>
<dbReference type="GO" id="GO:0004197">
    <property type="term" value="F:cysteine-type endopeptidase activity"/>
    <property type="evidence" value="ECO:0007669"/>
    <property type="project" value="UniProtKB-EC"/>
</dbReference>
<sequence length="539" mass="60047">MGNSQSSPRQVPASKPDPAVEKLLAQQIQNLRQMDLEQQDSDEYIHVSSSEKGIPPQTYSTDPRLSLSTTTQWEKHLLSDPKNRLALNALLSNDVRSVIANKVLTLPDTQTFNIKIPFEGAPVTNQRSSGRCWLFATTNVLRVPLMKKYNLKDFELSQAYLFFWDKLEKANWFLEQMIDIARHGEEDAELDSRIVQELLGAPVNDGGQWDMAANLVEKYGLVPQKCYPDSYNAMNSSAMGGILTTKLREDGLVLRDLVRKSKSKNSSGSGPSSKKETPDLAGVKAKMMQEVQTILTLMLGPPPKPDEEFTWEYYDANDKYHKMVKTPLEFARDMSSPGVVRALGNADVAELFSLVNDPRNAYGQLLTVERLGNVVGGKGIRYVNVDMETMKGAAIRMLKAGLPVFFGSDVGKFSNSQSGIMDLGLYDYGLAFNINLGMSKSQRLRVRESAMTHAMVLTGVQVDEDEKSGKRKSVRWRVMNSWGETAGEKGYFVMTDAWMDEFVYQVVVDPGFVGKEVKDVLRGGKAKVLPLWDPMGALA</sequence>
<dbReference type="InterPro" id="IPR038765">
    <property type="entry name" value="Papain-like_cys_pep_sf"/>
</dbReference>
<keyword evidence="6 9" id="KW-0788">Thiol protease</keyword>
<dbReference type="PIRSF" id="PIRSF005700">
    <property type="entry name" value="PepC"/>
    <property type="match status" value="1"/>
</dbReference>
<dbReference type="PROSITE" id="PS00139">
    <property type="entry name" value="THIOL_PROTEASE_CYS"/>
    <property type="match status" value="1"/>
</dbReference>
<evidence type="ECO:0000256" key="10">
    <source>
        <dbReference type="PIRSR" id="PIRSR005700-1"/>
    </source>
</evidence>
<evidence type="ECO:0000256" key="1">
    <source>
        <dbReference type="ARBA" id="ARBA00000423"/>
    </source>
</evidence>
<feature type="active site" evidence="10">
    <location>
        <position position="480"/>
    </location>
</feature>
<protein>
    <recommendedName>
        <fullName evidence="3 9">Cysteine proteinase 1, mitochondrial</fullName>
        <ecNumber evidence="2 9">3.4.22.40</ecNumber>
    </recommendedName>
</protein>
<dbReference type="GO" id="GO:0043418">
    <property type="term" value="P:homocysteine catabolic process"/>
    <property type="evidence" value="ECO:0007669"/>
    <property type="project" value="TreeGrafter"/>
</dbReference>
<dbReference type="InterPro" id="IPR000169">
    <property type="entry name" value="Pept_cys_AS"/>
</dbReference>
<comment type="similarity">
    <text evidence="9">Belongs to the peptidase C1 family.</text>
</comment>
<dbReference type="Pfam" id="PF03051">
    <property type="entry name" value="Peptidase_C1_2"/>
    <property type="match status" value="1"/>
</dbReference>
<evidence type="ECO:0000256" key="8">
    <source>
        <dbReference type="ARBA" id="ARBA00026080"/>
    </source>
</evidence>
<feature type="active site" evidence="10">
    <location>
        <position position="453"/>
    </location>
</feature>
<dbReference type="GO" id="GO:0005739">
    <property type="term" value="C:mitochondrion"/>
    <property type="evidence" value="ECO:0007669"/>
    <property type="project" value="UniProtKB-SubCell"/>
</dbReference>
<keyword evidence="9" id="KW-0963">Cytoplasm</keyword>
<dbReference type="SUPFAM" id="SSF54001">
    <property type="entry name" value="Cysteine proteinases"/>
    <property type="match status" value="1"/>
</dbReference>
<reference evidence="12 13" key="1">
    <citation type="submission" date="2023-06" db="EMBL/GenBank/DDBJ databases">
        <title>Black Yeasts Isolated from many extreme environments.</title>
        <authorList>
            <person name="Coleine C."/>
            <person name="Stajich J.E."/>
            <person name="Selbmann L."/>
        </authorList>
    </citation>
    <scope>NUCLEOTIDE SEQUENCE [LARGE SCALE GENOMIC DNA]</scope>
    <source>
        <strain evidence="12 13">CCFEE 5887</strain>
    </source>
</reference>
<keyword evidence="13" id="KW-1185">Reference proteome</keyword>
<evidence type="ECO:0000256" key="3">
    <source>
        <dbReference type="ARBA" id="ARBA00016900"/>
    </source>
</evidence>
<evidence type="ECO:0000256" key="7">
    <source>
        <dbReference type="ARBA" id="ARBA00025347"/>
    </source>
</evidence>
<comment type="catalytic activity">
    <reaction evidence="1 9">
        <text>Inactivates bleomycin B2 (a cytotoxic glycometallopeptide) by hydrolysis of a carboxyamide bond of beta-aminoalanine, but also shows general aminopeptidase activity. The specificity varies somewhat with source, but amino acid arylamides of Met, Leu and Ala are preferred.</text>
        <dbReference type="EC" id="3.4.22.40"/>
    </reaction>
</comment>
<feature type="active site" evidence="10">
    <location>
        <position position="132"/>
    </location>
</feature>
<evidence type="ECO:0000313" key="13">
    <source>
        <dbReference type="Proteomes" id="UP001345827"/>
    </source>
</evidence>
<feature type="region of interest" description="Disordered" evidence="11">
    <location>
        <begin position="260"/>
        <end position="280"/>
    </location>
</feature>
<dbReference type="Gene3D" id="3.90.70.10">
    <property type="entry name" value="Cysteine proteinases"/>
    <property type="match status" value="1"/>
</dbReference>
<keyword evidence="9" id="KW-0496">Mitochondrion</keyword>
<dbReference type="AlphaFoldDB" id="A0AAV9PSY8"/>
<evidence type="ECO:0000256" key="11">
    <source>
        <dbReference type="SAM" id="MobiDB-lite"/>
    </source>
</evidence>
<dbReference type="PANTHER" id="PTHR10363">
    <property type="entry name" value="BLEOMYCIN HYDROLASE"/>
    <property type="match status" value="1"/>
</dbReference>
<dbReference type="CDD" id="cd00585">
    <property type="entry name" value="Peptidase_C1B"/>
    <property type="match status" value="1"/>
</dbReference>
<comment type="subcellular location">
    <subcellularLocation>
        <location evidence="9">Mitochondrion</location>
    </subcellularLocation>
    <subcellularLocation>
        <location evidence="9">Cytoplasm</location>
    </subcellularLocation>
</comment>
<evidence type="ECO:0000256" key="4">
    <source>
        <dbReference type="ARBA" id="ARBA00022670"/>
    </source>
</evidence>
<name>A0AAV9PSY8_9PEZI</name>
<dbReference type="Proteomes" id="UP001345827">
    <property type="component" value="Unassembled WGS sequence"/>
</dbReference>
<keyword evidence="5 9" id="KW-0378">Hydrolase</keyword>